<name>A0A5C5BEQ4_9MICO</name>
<dbReference type="GO" id="GO:0046872">
    <property type="term" value="F:metal ion binding"/>
    <property type="evidence" value="ECO:0007669"/>
    <property type="project" value="InterPro"/>
</dbReference>
<dbReference type="Pfam" id="PF11716">
    <property type="entry name" value="MDMPI_N"/>
    <property type="match status" value="1"/>
</dbReference>
<keyword evidence="2" id="KW-0670">Pyruvate</keyword>
<reference evidence="2 3" key="1">
    <citation type="submission" date="2019-06" db="EMBL/GenBank/DDBJ databases">
        <title>Draft genome sequence of Miniimonas arenae KCTC 19750T isolated from sea sand.</title>
        <authorList>
            <person name="Park S.-J."/>
        </authorList>
    </citation>
    <scope>NUCLEOTIDE SEQUENCE [LARGE SCALE GENOMIC DNA]</scope>
    <source>
        <strain evidence="2 3">KCTC 19750</strain>
    </source>
</reference>
<feature type="domain" description="Mycothiol-dependent maleylpyruvate isomerase metal-binding" evidence="1">
    <location>
        <begin position="15"/>
        <end position="159"/>
    </location>
</feature>
<keyword evidence="2" id="KW-0413">Isomerase</keyword>
<dbReference type="InterPro" id="IPR024344">
    <property type="entry name" value="MDMPI_metal-binding"/>
</dbReference>
<dbReference type="InterPro" id="IPR034660">
    <property type="entry name" value="DinB/YfiT-like"/>
</dbReference>
<dbReference type="OrthoDB" id="8481083at2"/>
<dbReference type="EMBL" id="VENP01000004">
    <property type="protein sequence ID" value="TNU76704.1"/>
    <property type="molecule type" value="Genomic_DNA"/>
</dbReference>
<protein>
    <submittedName>
        <fullName evidence="2">Maleylpyruvate isomerase family mycothiol-dependent enzyme</fullName>
    </submittedName>
</protein>
<organism evidence="2 3">
    <name type="scientific">Miniimonas arenae</name>
    <dbReference type="NCBI Taxonomy" id="676201"/>
    <lineage>
        <taxon>Bacteria</taxon>
        <taxon>Bacillati</taxon>
        <taxon>Actinomycetota</taxon>
        <taxon>Actinomycetes</taxon>
        <taxon>Micrococcales</taxon>
        <taxon>Beutenbergiaceae</taxon>
        <taxon>Miniimonas</taxon>
    </lineage>
</organism>
<dbReference type="RefSeq" id="WP_139985801.1">
    <property type="nucleotide sequence ID" value="NZ_VENP01000004.1"/>
</dbReference>
<dbReference type="Proteomes" id="UP000313849">
    <property type="component" value="Unassembled WGS sequence"/>
</dbReference>
<proteinExistence type="predicted"/>
<dbReference type="AlphaFoldDB" id="A0A5C5BEQ4"/>
<sequence>MTDIAVDPVLLDADLAESWDAVIDWLRSLDDEVFDAETPLPGWRVRDLVTHLGLSMRVLANAEPADPADGTTQRHDLCSYLAAYSADADGIREAARTGEDDTADPVTLAEERGAAALATLARLRREGVTRVLTRRGVIDLTTLVLTRLVEVVVHGDDLARSAHVPTPVDPTARTTVAQAFLSMVNRRSGYDLEVGDERAWIRLAAGRIGWDQRGGALRSGNLAEGLPDLREWLPVVG</sequence>
<evidence type="ECO:0000259" key="1">
    <source>
        <dbReference type="Pfam" id="PF11716"/>
    </source>
</evidence>
<dbReference type="InterPro" id="IPR017517">
    <property type="entry name" value="Maleyloyr_isom"/>
</dbReference>
<accession>A0A5C5BEQ4</accession>
<dbReference type="Gene3D" id="1.20.120.450">
    <property type="entry name" value="dinb family like domain"/>
    <property type="match status" value="1"/>
</dbReference>
<dbReference type="NCBIfam" id="TIGR03083">
    <property type="entry name" value="maleylpyruvate isomerase family mycothiol-dependent enzyme"/>
    <property type="match status" value="1"/>
</dbReference>
<dbReference type="GO" id="GO:0016853">
    <property type="term" value="F:isomerase activity"/>
    <property type="evidence" value="ECO:0007669"/>
    <property type="project" value="UniProtKB-KW"/>
</dbReference>
<gene>
    <name evidence="2" type="ORF">FH969_02155</name>
</gene>
<dbReference type="SUPFAM" id="SSF109854">
    <property type="entry name" value="DinB/YfiT-like putative metalloenzymes"/>
    <property type="match status" value="1"/>
</dbReference>
<keyword evidence="3" id="KW-1185">Reference proteome</keyword>
<comment type="caution">
    <text evidence="2">The sequence shown here is derived from an EMBL/GenBank/DDBJ whole genome shotgun (WGS) entry which is preliminary data.</text>
</comment>
<evidence type="ECO:0000313" key="3">
    <source>
        <dbReference type="Proteomes" id="UP000313849"/>
    </source>
</evidence>
<evidence type="ECO:0000313" key="2">
    <source>
        <dbReference type="EMBL" id="TNU76704.1"/>
    </source>
</evidence>